<keyword evidence="9" id="KW-1185">Reference proteome</keyword>
<dbReference type="Gene3D" id="3.90.1150.10">
    <property type="entry name" value="Aspartate Aminotransferase, domain 1"/>
    <property type="match status" value="1"/>
</dbReference>
<dbReference type="SUPFAM" id="SSF53383">
    <property type="entry name" value="PLP-dependent transferases"/>
    <property type="match status" value="1"/>
</dbReference>
<dbReference type="GO" id="GO:0016831">
    <property type="term" value="F:carboxy-lyase activity"/>
    <property type="evidence" value="ECO:0007669"/>
    <property type="project" value="UniProtKB-KW"/>
</dbReference>
<evidence type="ECO:0000256" key="4">
    <source>
        <dbReference type="ARBA" id="ARBA00022898"/>
    </source>
</evidence>
<dbReference type="InterPro" id="IPR002129">
    <property type="entry name" value="PyrdxlP-dep_de-COase"/>
</dbReference>
<dbReference type="RefSeq" id="WP_074738830.1">
    <property type="nucleotide sequence ID" value="NZ_FNNP01000011.1"/>
</dbReference>
<comment type="similarity">
    <text evidence="2 7">Belongs to the group II decarboxylase family.</text>
</comment>
<evidence type="ECO:0000256" key="5">
    <source>
        <dbReference type="ARBA" id="ARBA00023239"/>
    </source>
</evidence>
<dbReference type="EMBL" id="FNNP01000011">
    <property type="protein sequence ID" value="SDX78102.1"/>
    <property type="molecule type" value="Genomic_DNA"/>
</dbReference>
<evidence type="ECO:0000313" key="8">
    <source>
        <dbReference type="EMBL" id="SDX78102.1"/>
    </source>
</evidence>
<dbReference type="GO" id="GO:0030170">
    <property type="term" value="F:pyridoxal phosphate binding"/>
    <property type="evidence" value="ECO:0007669"/>
    <property type="project" value="InterPro"/>
</dbReference>
<name>A0A1H3EH82_9RHOB</name>
<dbReference type="Pfam" id="PF00282">
    <property type="entry name" value="Pyridoxal_deC"/>
    <property type="match status" value="1"/>
</dbReference>
<proteinExistence type="inferred from homology"/>
<dbReference type="GO" id="GO:0006520">
    <property type="term" value="P:amino acid metabolic process"/>
    <property type="evidence" value="ECO:0007669"/>
    <property type="project" value="InterPro"/>
</dbReference>
<dbReference type="PRINTS" id="PR00800">
    <property type="entry name" value="YHDCRBOXLASE"/>
</dbReference>
<dbReference type="GO" id="GO:0019752">
    <property type="term" value="P:carboxylic acid metabolic process"/>
    <property type="evidence" value="ECO:0007669"/>
    <property type="project" value="InterPro"/>
</dbReference>
<evidence type="ECO:0000256" key="2">
    <source>
        <dbReference type="ARBA" id="ARBA00009533"/>
    </source>
</evidence>
<evidence type="ECO:0000256" key="1">
    <source>
        <dbReference type="ARBA" id="ARBA00001933"/>
    </source>
</evidence>
<dbReference type="InterPro" id="IPR015421">
    <property type="entry name" value="PyrdxlP-dep_Trfase_major"/>
</dbReference>
<protein>
    <submittedName>
        <fullName evidence="8">Glutamate or tyrosine decarboxylase</fullName>
    </submittedName>
</protein>
<evidence type="ECO:0000256" key="7">
    <source>
        <dbReference type="RuleBase" id="RU000382"/>
    </source>
</evidence>
<feature type="modified residue" description="N6-(pyridoxal phosphate)lysine" evidence="6">
    <location>
        <position position="304"/>
    </location>
</feature>
<keyword evidence="3" id="KW-0210">Decarboxylase</keyword>
<dbReference type="PANTHER" id="PTHR11999">
    <property type="entry name" value="GROUP II PYRIDOXAL-5-PHOSPHATE DECARBOXYLASE"/>
    <property type="match status" value="1"/>
</dbReference>
<evidence type="ECO:0000256" key="6">
    <source>
        <dbReference type="PIRSR" id="PIRSR602129-50"/>
    </source>
</evidence>
<dbReference type="InterPro" id="IPR010977">
    <property type="entry name" value="Aromatic_deC"/>
</dbReference>
<dbReference type="STRING" id="985054.SAMN05444358_11168"/>
<keyword evidence="4 6" id="KW-0663">Pyridoxal phosphate</keyword>
<dbReference type="InterPro" id="IPR015422">
    <property type="entry name" value="PyrdxlP-dep_Trfase_small"/>
</dbReference>
<dbReference type="PANTHER" id="PTHR11999:SF70">
    <property type="entry name" value="MIP05841P"/>
    <property type="match status" value="1"/>
</dbReference>
<accession>A0A1H3EH82</accession>
<comment type="cofactor">
    <cofactor evidence="1 6 7">
        <name>pyridoxal 5'-phosphate</name>
        <dbReference type="ChEBI" id="CHEBI:597326"/>
    </cofactor>
</comment>
<dbReference type="InterPro" id="IPR015424">
    <property type="entry name" value="PyrdxlP-dep_Trfase"/>
</dbReference>
<dbReference type="AlphaFoldDB" id="A0A1H3EH82"/>
<dbReference type="Gene3D" id="1.20.1340.10">
    <property type="entry name" value="dopa decarboxylase, N-terminal domain"/>
    <property type="match status" value="1"/>
</dbReference>
<dbReference type="Gene3D" id="3.40.640.10">
    <property type="entry name" value="Type I PLP-dependent aspartate aminotransferase-like (Major domain)"/>
    <property type="match status" value="1"/>
</dbReference>
<evidence type="ECO:0000313" key="9">
    <source>
        <dbReference type="Proteomes" id="UP000183400"/>
    </source>
</evidence>
<gene>
    <name evidence="8" type="ORF">SAMN05444358_11168</name>
</gene>
<evidence type="ECO:0000256" key="3">
    <source>
        <dbReference type="ARBA" id="ARBA00022793"/>
    </source>
</evidence>
<dbReference type="Proteomes" id="UP000183400">
    <property type="component" value="Unassembled WGS sequence"/>
</dbReference>
<organism evidence="8 9">
    <name type="scientific">Ruegeria halocynthiae</name>
    <dbReference type="NCBI Taxonomy" id="985054"/>
    <lineage>
        <taxon>Bacteria</taxon>
        <taxon>Pseudomonadati</taxon>
        <taxon>Pseudomonadota</taxon>
        <taxon>Alphaproteobacteria</taxon>
        <taxon>Rhodobacterales</taxon>
        <taxon>Roseobacteraceae</taxon>
        <taxon>Ruegeria</taxon>
    </lineage>
</organism>
<keyword evidence="5 7" id="KW-0456">Lyase</keyword>
<reference evidence="9" key="1">
    <citation type="submission" date="2016-10" db="EMBL/GenBank/DDBJ databases">
        <authorList>
            <person name="Varghese N."/>
            <person name="Submissions S."/>
        </authorList>
    </citation>
    <scope>NUCLEOTIDE SEQUENCE [LARGE SCALE GENOMIC DNA]</scope>
    <source>
        <strain evidence="9">DSM 27839</strain>
    </source>
</reference>
<sequence>MDQMLQQEESLDPEDWEAMRATAYRMVDEAVSRLSNVRDSPVWQNMPDSVRETYKEALPRSGMPLDEVFDEIRANLLPYPMGNIHPRFWMWYMGASNFTGALGDFLAAILGSNLGGGNHAAALMDQQVVDWLKTMVGFPAGASGTLTSGGSVANLIGLTVARNTALGQQTIREHGVAGAKLAFYASDQVHGCHLTAMEVLGLGSKSLRCLPSRSDYTMDVTALRAQIAEDRAHGIQPVAIIATAGTINTGAIDDLYALADVSQREGLWLHVDGCIGALAAIAPKNGDKLNGLDKADSVALDPHKWLHAPFEVGCCVVKDRSQHVDTFALSQSYLEKEPRGVAAADWLHDFGIQTSRGFRALKVWMSLKEHGVEKFGRLIDQNINQAEYLADRIRMAPDIELLANPMLDIVCFRIYLPNMTDSNLEALNREVMLRLQEDGVAALSDTRVGSTYALRCAISNHRTQRRDLDILVEQIEELIPTCRSTLPGYEPY</sequence>